<dbReference type="InterPro" id="IPR012001">
    <property type="entry name" value="Thiamin_PyroP_enz_TPP-bd_dom"/>
</dbReference>
<dbReference type="AlphaFoldDB" id="A0A3A5M7T7"/>
<feature type="domain" description="Thiamine pyrophosphate enzyme central" evidence="4">
    <location>
        <begin position="209"/>
        <end position="338"/>
    </location>
</feature>
<proteinExistence type="inferred from homology"/>
<feature type="domain" description="Thiamine pyrophosphate enzyme N-terminal TPP-binding" evidence="6">
    <location>
        <begin position="16"/>
        <end position="130"/>
    </location>
</feature>
<dbReference type="OrthoDB" id="4959782at2"/>
<dbReference type="InterPro" id="IPR047211">
    <property type="entry name" value="POXB-like"/>
</dbReference>
<comment type="caution">
    <text evidence="7">The sequence shown here is derived from an EMBL/GenBank/DDBJ whole genome shotgun (WGS) entry which is preliminary data.</text>
</comment>
<dbReference type="Gene3D" id="3.40.50.970">
    <property type="match status" value="2"/>
</dbReference>
<dbReference type="CDD" id="cd07039">
    <property type="entry name" value="TPP_PYR_POX"/>
    <property type="match status" value="1"/>
</dbReference>
<dbReference type="PROSITE" id="PS00187">
    <property type="entry name" value="TPP_ENZYMES"/>
    <property type="match status" value="1"/>
</dbReference>
<dbReference type="GO" id="GO:0003824">
    <property type="term" value="F:catalytic activity"/>
    <property type="evidence" value="ECO:0007669"/>
    <property type="project" value="InterPro"/>
</dbReference>
<evidence type="ECO:0000259" key="4">
    <source>
        <dbReference type="Pfam" id="PF00205"/>
    </source>
</evidence>
<sequence>MAEDAEQDVAEDAGSVADFVVRHLTAWRVDRIFGYSGDGINPLLGALRRAGKPAFIQARHEEAAAFMAVAHAKYTGRVGVVTATQGPGAVHLLNGLYDARMDSVPVVAVIGQQSRTVLGSGYQQEIDLHSLFKDVASAFLQQVSDPEQLPLVLDRAFKAALATRSPAVVILPHDVQQAPAPETPHEHGVVPSSPVWSLGTVAPREGDLHDAAALLNGGQKVALLVGQGAAHAQQEVVAIAERLGAGITTSLLGKPFVDESLPYATGTMGHLGTTASAHLMDTCDTLLIIGSNDPWTEYYPAPGQARAVQIDIDPKAIGNRYPVEVALHGDAAATLSSLLVLLHRQQDHSYRTEVEEQVDRWHRIAAERAMTPAEPVNPERVVHELNAVLPHDAQVAVDVGSCVYWYARQLRLPRGVPAHLSSTLGCMGAGVPYGIAAKLARPERPVVVLAGDGAMQMAGLAELVTVARLWQGWTDPRFIVCVLSNQDLAEVSWEQREMEGEPRFGDSQALPDVDIAAYARLLGLEGVRIEDPDDLADAWRRALAADRPFILDVVTDPNVPLLPPFPAGAAKLEAMQEALAVERNSSGAELLRRYAHIEDGKGSLPTEH</sequence>
<dbReference type="InterPro" id="IPR047212">
    <property type="entry name" value="TPP_POXB-like"/>
</dbReference>
<dbReference type="InterPro" id="IPR012000">
    <property type="entry name" value="Thiamin_PyroP_enz_cen_dom"/>
</dbReference>
<accession>A0A3A5M7T7</accession>
<evidence type="ECO:0000256" key="1">
    <source>
        <dbReference type="ARBA" id="ARBA00007812"/>
    </source>
</evidence>
<evidence type="ECO:0000256" key="3">
    <source>
        <dbReference type="RuleBase" id="RU362132"/>
    </source>
</evidence>
<dbReference type="Pfam" id="PF02776">
    <property type="entry name" value="TPP_enzyme_N"/>
    <property type="match status" value="1"/>
</dbReference>
<keyword evidence="2 3" id="KW-0786">Thiamine pyrophosphate</keyword>
<dbReference type="GO" id="GO:0000287">
    <property type="term" value="F:magnesium ion binding"/>
    <property type="evidence" value="ECO:0007669"/>
    <property type="project" value="InterPro"/>
</dbReference>
<dbReference type="InterPro" id="IPR000399">
    <property type="entry name" value="TPP-bd_CS"/>
</dbReference>
<evidence type="ECO:0000313" key="7">
    <source>
        <dbReference type="EMBL" id="RJT77262.1"/>
    </source>
</evidence>
<dbReference type="InterPro" id="IPR047210">
    <property type="entry name" value="TPP_PYR_POXB-like"/>
</dbReference>
<dbReference type="SUPFAM" id="SSF52467">
    <property type="entry name" value="DHS-like NAD/FAD-binding domain"/>
    <property type="match status" value="1"/>
</dbReference>
<dbReference type="InterPro" id="IPR029035">
    <property type="entry name" value="DHS-like_NAD/FAD-binding_dom"/>
</dbReference>
<dbReference type="PANTHER" id="PTHR42981">
    <property type="entry name" value="PYRUVATE DEHYDROGENASE [UBIQUINONE]"/>
    <property type="match status" value="1"/>
</dbReference>
<feature type="domain" description="Thiamine pyrophosphate enzyme TPP-binding" evidence="5">
    <location>
        <begin position="398"/>
        <end position="553"/>
    </location>
</feature>
<dbReference type="EMBL" id="QZVT01000009">
    <property type="protein sequence ID" value="RJT77262.1"/>
    <property type="molecule type" value="Genomic_DNA"/>
</dbReference>
<dbReference type="SUPFAM" id="SSF52518">
    <property type="entry name" value="Thiamin diphosphate-binding fold (THDP-binding)"/>
    <property type="match status" value="2"/>
</dbReference>
<dbReference type="RefSeq" id="WP_120149883.1">
    <property type="nucleotide sequence ID" value="NZ_QZVT01000009.1"/>
</dbReference>
<dbReference type="Pfam" id="PF00205">
    <property type="entry name" value="TPP_enzyme_M"/>
    <property type="match status" value="1"/>
</dbReference>
<gene>
    <name evidence="7" type="ORF">D6T63_15080</name>
</gene>
<reference evidence="7 8" key="1">
    <citation type="submission" date="2018-09" db="EMBL/GenBank/DDBJ databases">
        <title>Novel species of Arthrobacter.</title>
        <authorList>
            <person name="Liu Q."/>
            <person name="Xin Y.-H."/>
        </authorList>
    </citation>
    <scope>NUCLEOTIDE SEQUENCE [LARGE SCALE GENOMIC DNA]</scope>
    <source>
        <strain evidence="7 8">Hz2</strain>
    </source>
</reference>
<organism evidence="7 8">
    <name type="scientific">Arthrobacter cheniae</name>
    <dbReference type="NCBI Taxonomy" id="1258888"/>
    <lineage>
        <taxon>Bacteria</taxon>
        <taxon>Bacillati</taxon>
        <taxon>Actinomycetota</taxon>
        <taxon>Actinomycetes</taxon>
        <taxon>Micrococcales</taxon>
        <taxon>Micrococcaceae</taxon>
        <taxon>Arthrobacter</taxon>
    </lineage>
</organism>
<evidence type="ECO:0000313" key="8">
    <source>
        <dbReference type="Proteomes" id="UP000272560"/>
    </source>
</evidence>
<evidence type="ECO:0000259" key="6">
    <source>
        <dbReference type="Pfam" id="PF02776"/>
    </source>
</evidence>
<evidence type="ECO:0000256" key="2">
    <source>
        <dbReference type="ARBA" id="ARBA00023052"/>
    </source>
</evidence>
<dbReference type="Gene3D" id="3.40.50.1220">
    <property type="entry name" value="TPP-binding domain"/>
    <property type="match status" value="1"/>
</dbReference>
<dbReference type="Proteomes" id="UP000272560">
    <property type="component" value="Unassembled WGS sequence"/>
</dbReference>
<dbReference type="CDD" id="cd02014">
    <property type="entry name" value="TPP_POX"/>
    <property type="match status" value="1"/>
</dbReference>
<dbReference type="GO" id="GO:0030976">
    <property type="term" value="F:thiamine pyrophosphate binding"/>
    <property type="evidence" value="ECO:0007669"/>
    <property type="project" value="InterPro"/>
</dbReference>
<name>A0A3A5M7T7_9MICC</name>
<dbReference type="Pfam" id="PF02775">
    <property type="entry name" value="TPP_enzyme_C"/>
    <property type="match status" value="1"/>
</dbReference>
<comment type="similarity">
    <text evidence="1 3">Belongs to the TPP enzyme family.</text>
</comment>
<protein>
    <submittedName>
        <fullName evidence="7">Thiamine pyrophosphate-requiring protein</fullName>
    </submittedName>
</protein>
<dbReference type="PANTHER" id="PTHR42981:SF2">
    <property type="entry name" value="PYRUVATE DEHYDROGENASE [UBIQUINONE]"/>
    <property type="match status" value="1"/>
</dbReference>
<dbReference type="InterPro" id="IPR011766">
    <property type="entry name" value="TPP_enzyme_TPP-bd"/>
</dbReference>
<evidence type="ECO:0000259" key="5">
    <source>
        <dbReference type="Pfam" id="PF02775"/>
    </source>
</evidence>
<dbReference type="NCBIfam" id="NF006129">
    <property type="entry name" value="PRK08273.1"/>
    <property type="match status" value="1"/>
</dbReference>
<keyword evidence="8" id="KW-1185">Reference proteome</keyword>
<dbReference type="InterPro" id="IPR029061">
    <property type="entry name" value="THDP-binding"/>
</dbReference>